<evidence type="ECO:0000313" key="4">
    <source>
        <dbReference type="Proteomes" id="UP001221757"/>
    </source>
</evidence>
<dbReference type="AlphaFoldDB" id="A0AAD7DZR3"/>
<gene>
    <name evidence="3" type="ORF">B0H17DRAFT_846321</name>
</gene>
<organism evidence="3 4">
    <name type="scientific">Mycena rosella</name>
    <name type="common">Pink bonnet</name>
    <name type="synonym">Agaricus rosellus</name>
    <dbReference type="NCBI Taxonomy" id="1033263"/>
    <lineage>
        <taxon>Eukaryota</taxon>
        <taxon>Fungi</taxon>
        <taxon>Dikarya</taxon>
        <taxon>Basidiomycota</taxon>
        <taxon>Agaricomycotina</taxon>
        <taxon>Agaricomycetes</taxon>
        <taxon>Agaricomycetidae</taxon>
        <taxon>Agaricales</taxon>
        <taxon>Marasmiineae</taxon>
        <taxon>Mycenaceae</taxon>
        <taxon>Mycena</taxon>
    </lineage>
</organism>
<accession>A0AAD7DZR3</accession>
<feature type="non-terminal residue" evidence="3">
    <location>
        <position position="171"/>
    </location>
</feature>
<feature type="domain" description="WH1" evidence="2">
    <location>
        <begin position="1"/>
        <end position="114"/>
    </location>
</feature>
<feature type="domain" description="CRIB" evidence="1">
    <location>
        <begin position="132"/>
        <end position="147"/>
    </location>
</feature>
<dbReference type="EMBL" id="JARKIE010000016">
    <property type="protein sequence ID" value="KAJ7701830.1"/>
    <property type="molecule type" value="Genomic_DNA"/>
</dbReference>
<evidence type="ECO:0000259" key="2">
    <source>
        <dbReference type="PROSITE" id="PS50229"/>
    </source>
</evidence>
<reference evidence="3" key="1">
    <citation type="submission" date="2023-03" db="EMBL/GenBank/DDBJ databases">
        <title>Massive genome expansion in bonnet fungi (Mycena s.s.) driven by repeated elements and novel gene families across ecological guilds.</title>
        <authorList>
            <consortium name="Lawrence Berkeley National Laboratory"/>
            <person name="Harder C.B."/>
            <person name="Miyauchi S."/>
            <person name="Viragh M."/>
            <person name="Kuo A."/>
            <person name="Thoen E."/>
            <person name="Andreopoulos B."/>
            <person name="Lu D."/>
            <person name="Skrede I."/>
            <person name="Drula E."/>
            <person name="Henrissat B."/>
            <person name="Morin E."/>
            <person name="Kohler A."/>
            <person name="Barry K."/>
            <person name="LaButti K."/>
            <person name="Morin E."/>
            <person name="Salamov A."/>
            <person name="Lipzen A."/>
            <person name="Mereny Z."/>
            <person name="Hegedus B."/>
            <person name="Baldrian P."/>
            <person name="Stursova M."/>
            <person name="Weitz H."/>
            <person name="Taylor A."/>
            <person name="Grigoriev I.V."/>
            <person name="Nagy L.G."/>
            <person name="Martin F."/>
            <person name="Kauserud H."/>
        </authorList>
    </citation>
    <scope>NUCLEOTIDE SEQUENCE</scope>
    <source>
        <strain evidence="3">CBHHK067</strain>
    </source>
</reference>
<protein>
    <submittedName>
        <fullName evidence="3">Uncharacterized protein</fullName>
    </submittedName>
</protein>
<dbReference type="PROSITE" id="PS50229">
    <property type="entry name" value="WH1"/>
    <property type="match status" value="1"/>
</dbReference>
<dbReference type="Gene3D" id="2.30.29.30">
    <property type="entry name" value="Pleckstrin-homology domain (PH domain)/Phosphotyrosine-binding domain (PTB)"/>
    <property type="match status" value="1"/>
</dbReference>
<evidence type="ECO:0000313" key="3">
    <source>
        <dbReference type="EMBL" id="KAJ7701830.1"/>
    </source>
</evidence>
<dbReference type="Proteomes" id="UP001221757">
    <property type="component" value="Unassembled WGS sequence"/>
</dbReference>
<dbReference type="InterPro" id="IPR000095">
    <property type="entry name" value="CRIB_dom"/>
</dbReference>
<sequence>PSTYKVYASIGARVYHAAFASKQSEWIYSGLRGSLMFGKDRAAVEAQGYWFRLLDDAGKTIWIFKIPEISFEYRIDKPFFHVFRGCSRKFGFLYSDDSEAAGFAKKVIGRTMARACSRLASSAMGRLSPTIISAPTANSFVHVAHVGAKKAATMVDVDEGEPSWTMVLPEL</sequence>
<keyword evidence="4" id="KW-1185">Reference proteome</keyword>
<evidence type="ECO:0000259" key="1">
    <source>
        <dbReference type="PROSITE" id="PS50108"/>
    </source>
</evidence>
<name>A0AAD7DZR3_MYCRO</name>
<dbReference type="InterPro" id="IPR011993">
    <property type="entry name" value="PH-like_dom_sf"/>
</dbReference>
<feature type="non-terminal residue" evidence="3">
    <location>
        <position position="1"/>
    </location>
</feature>
<dbReference type="SUPFAM" id="SSF50729">
    <property type="entry name" value="PH domain-like"/>
    <property type="match status" value="1"/>
</dbReference>
<comment type="caution">
    <text evidence="3">The sequence shown here is derived from an EMBL/GenBank/DDBJ whole genome shotgun (WGS) entry which is preliminary data.</text>
</comment>
<dbReference type="PROSITE" id="PS50108">
    <property type="entry name" value="CRIB"/>
    <property type="match status" value="1"/>
</dbReference>
<dbReference type="Pfam" id="PF00568">
    <property type="entry name" value="WH1"/>
    <property type="match status" value="1"/>
</dbReference>
<proteinExistence type="predicted"/>
<dbReference type="InterPro" id="IPR000697">
    <property type="entry name" value="WH1/EVH1_dom"/>
</dbReference>